<dbReference type="AlphaFoldDB" id="A0A1X7IYB8"/>
<gene>
    <name evidence="1" type="ORF">SAMN06295960_0968</name>
</gene>
<dbReference type="Proteomes" id="UP000193834">
    <property type="component" value="Unassembled WGS sequence"/>
</dbReference>
<organism evidence="1 2">
    <name type="scientific">Paenibacillus aquistagni</name>
    <dbReference type="NCBI Taxonomy" id="1852522"/>
    <lineage>
        <taxon>Bacteria</taxon>
        <taxon>Bacillati</taxon>
        <taxon>Bacillota</taxon>
        <taxon>Bacilli</taxon>
        <taxon>Bacillales</taxon>
        <taxon>Paenibacillaceae</taxon>
        <taxon>Paenibacillus</taxon>
    </lineage>
</organism>
<sequence length="187" mass="21792">MITLNHKETLYLIYHFQDEKINRTLSLFLKDIQYVLRDKLTSVYIYGSALHNDLCPGYGDLDFLVIVNSNLTSNEIERLNMKRSTYRMECTDLYSHMLEGAFLPLTLIQSEAGQALWWGTKGENIWSKNQLDLFTMYTIKNQGLLLYGESQNHIMPAIQKEEIRRYLLDFSICMREHGKGGSLHSID</sequence>
<evidence type="ECO:0008006" key="3">
    <source>
        <dbReference type="Google" id="ProtNLM"/>
    </source>
</evidence>
<dbReference type="STRING" id="1852522.SAMN06295960_0968"/>
<dbReference type="InterPro" id="IPR043519">
    <property type="entry name" value="NT_sf"/>
</dbReference>
<evidence type="ECO:0000313" key="2">
    <source>
        <dbReference type="Proteomes" id="UP000193834"/>
    </source>
</evidence>
<accession>A0A1X7IYB8</accession>
<keyword evidence="2" id="KW-1185">Reference proteome</keyword>
<dbReference type="EMBL" id="FXAZ01000001">
    <property type="protein sequence ID" value="SMG19874.1"/>
    <property type="molecule type" value="Genomic_DNA"/>
</dbReference>
<dbReference type="SUPFAM" id="SSF81301">
    <property type="entry name" value="Nucleotidyltransferase"/>
    <property type="match status" value="1"/>
</dbReference>
<evidence type="ECO:0000313" key="1">
    <source>
        <dbReference type="EMBL" id="SMG19874.1"/>
    </source>
</evidence>
<reference evidence="1 2" key="1">
    <citation type="submission" date="2017-04" db="EMBL/GenBank/DDBJ databases">
        <authorList>
            <person name="Afonso C.L."/>
            <person name="Miller P.J."/>
            <person name="Scott M.A."/>
            <person name="Spackman E."/>
            <person name="Goraichik I."/>
            <person name="Dimitrov K.M."/>
            <person name="Suarez D.L."/>
            <person name="Swayne D.E."/>
        </authorList>
    </citation>
    <scope>NUCLEOTIDE SEQUENCE [LARGE SCALE GENOMIC DNA]</scope>
    <source>
        <strain evidence="1 2">11</strain>
    </source>
</reference>
<proteinExistence type="predicted"/>
<protein>
    <recommendedName>
        <fullName evidence="3">Nucleotidyltransferase domain-containing protein</fullName>
    </recommendedName>
</protein>
<name>A0A1X7IYB8_9BACL</name>